<proteinExistence type="predicted"/>
<dbReference type="Proteomes" id="UP001231649">
    <property type="component" value="Chromosome 5"/>
</dbReference>
<organism evidence="1 2">
    <name type="scientific">Mythimna loreyi</name>
    <dbReference type="NCBI Taxonomy" id="667449"/>
    <lineage>
        <taxon>Eukaryota</taxon>
        <taxon>Metazoa</taxon>
        <taxon>Ecdysozoa</taxon>
        <taxon>Arthropoda</taxon>
        <taxon>Hexapoda</taxon>
        <taxon>Insecta</taxon>
        <taxon>Pterygota</taxon>
        <taxon>Neoptera</taxon>
        <taxon>Endopterygota</taxon>
        <taxon>Lepidoptera</taxon>
        <taxon>Glossata</taxon>
        <taxon>Ditrysia</taxon>
        <taxon>Noctuoidea</taxon>
        <taxon>Noctuidae</taxon>
        <taxon>Noctuinae</taxon>
        <taxon>Hadenini</taxon>
        <taxon>Mythimna</taxon>
    </lineage>
</organism>
<evidence type="ECO:0000313" key="1">
    <source>
        <dbReference type="EMBL" id="KAJ8735101.1"/>
    </source>
</evidence>
<dbReference type="EMBL" id="CM056781">
    <property type="protein sequence ID" value="KAJ8735101.1"/>
    <property type="molecule type" value="Genomic_DNA"/>
</dbReference>
<gene>
    <name evidence="1" type="ORF">PYW08_014351</name>
</gene>
<accession>A0ACC2R7J8</accession>
<comment type="caution">
    <text evidence="1">The sequence shown here is derived from an EMBL/GenBank/DDBJ whole genome shotgun (WGS) entry which is preliminary data.</text>
</comment>
<sequence length="1651" mass="180739">MSVAGGNATADEKKPGYCEDSTDSDNDTERKRLLRRISTSKCVGRLPVVKEGYLMKQTRSFQRWQRRYFRLRGRTLYYAKEKDSQLWDEYELEDATFAECSINKANNSFEVITASRCLVLCADSRNEMESWAGALRGALHRGADVADLVARLSSGDHHWYAATHARPTFCNVCREPLGALGTAHALACELCKFKAHKRCASRAPPSCKWSTLASLGPHVVEDAEGNIIMPHQWLEGNLPVAAKCDVCDKTCGSVLRLQDFRCVWCRRCVHAACKPTWRASCSLGPARASVVPPTRLHSVGPDDAWVPDRPPNASPLIVFVNSRSGDNQGVKFLRRFKQLLNPAQVFELSGAGPRLGLRLFRHFAPLRVLVCSGDGSVGWVLQEVDKLDMHRQVQTAVLPLGTGNDLARVLGWGASCDDAANLQVLIERYERASTKMLDRWSIMTFERALTAPPPPPVPPDLLEEDSLLRNLQDIMQAGEVSSIASTSLRAGCSRLAAVGERAGGGAARAAHRLRRAVSLLLHARAHLAHDHARCKSWEPVETTSDSEPEQQLVAEKGSIEKTEKEQLNWAVRGCALAGRADSVRRALRSLLRTLTQLYPQGVSQEGESCDTCEGSSSGGQAVEGAGAEVPAAASAPDMAALPVPRAFADSRRSSAASAVSAASLQPDNIPDVDEDIVKLINSNPTGNFNLDVDNKPERSKTSSGLPQDRLSLSNFSSCDTSSCKNLLRPELERTYNSSSLTIPNLVVSDDSDKRSILQGDTYESDQLTIIDTDKPYTDDEHYEVSARVTPASGECTPDRRLSSVDLEIEASSSEGSNISDDFSLISEIIDSKPEEMEEAGGIGIGHIDSPEISETTYVNSETLHGESIMDDISSMLGQEVLLAMMGKNGENETYTDDTTLFTSDTVSDIQMDSRNPSLEKNNEAKLKYMTKIKKPKDNEAEKFGFENRVFYIENASKVEEQIKYCSLAHFEEGNDIARKSFKKQLRKSLKKRVVEDVSLIHLLPKTAEETLSVKSTDTPNYMEPPRLICDDQITVPDVGGFPQVSVVVEPPSPSHSEDKKSLKTCPSRMASVLSDIFDQGTDTLSVNSPEPSIGSTRERRQSDNPRLLGQTDPEYGKFLSCSPAATRRISCGSLFKPGEPDKLSTSVSSIWGEGGASSGQGSKEANEKAKKLPIINPLVQLPAWPHVTQGFISQCLLANADALCAAVSPLMDPDETLLEGFYERAVMNNYFGIGIDAKITLDFHNKREEHPEKCRSRARNYMWYGVLGSKEWVNRTYRHLGQRVQLECDGQRIPLPELQGIVVLNIPSFMGGTNFWGGTRGDDLFLAPSFDDRILEVVAVFGSAQMAASRLINLQKHRIAQCRAVQINILGEECVPVQVDGEAWLQPPGCVRIIHKNRAQMLCRSRALETSLRTWDEKQQLKAHALAGSGAGGGPGSPRVAMSPTESSQLLALLDDVNTLVKHVKLSCISETSSCGSVSQGVSLARRVAAHADALQDADGKLLPAPQLRRLLATLVESCHELVESGGITGAGAGAAASLRAHLSRATLHDGYAFLHTDEVQKKGSRWLRGRRSVSEGPTPTYTAAQVRCWGVKEVQNWLESLQLSEYSEAFAKHDVTGRELLSLARRDLKDLGVTKVGHVKRILQAVKELQ</sequence>
<protein>
    <submittedName>
        <fullName evidence="1">Uncharacterized protein</fullName>
    </submittedName>
</protein>
<reference evidence="1" key="1">
    <citation type="submission" date="2023-03" db="EMBL/GenBank/DDBJ databases">
        <title>Chromosome-level genomes of two armyworms, Mythimna separata and Mythimna loreyi, provide insights into the biosynthesis and reception of sex pheromones.</title>
        <authorList>
            <person name="Zhao H."/>
        </authorList>
    </citation>
    <scope>NUCLEOTIDE SEQUENCE</scope>
    <source>
        <strain evidence="1">BeijingLab</strain>
    </source>
</reference>
<keyword evidence="2" id="KW-1185">Reference proteome</keyword>
<evidence type="ECO:0000313" key="2">
    <source>
        <dbReference type="Proteomes" id="UP001231649"/>
    </source>
</evidence>
<name>A0ACC2R7J8_9NEOP</name>